<keyword evidence="2" id="KW-0732">Signal</keyword>
<dbReference type="AlphaFoldDB" id="A0A8C5NX40"/>
<name>A0A8C5NX40_JACJA</name>
<keyword evidence="1" id="KW-0812">Transmembrane</keyword>
<accession>A0A8C5NX40</accession>
<keyword evidence="1" id="KW-0472">Membrane</keyword>
<evidence type="ECO:0000256" key="2">
    <source>
        <dbReference type="SAM" id="SignalP"/>
    </source>
</evidence>
<proteinExistence type="predicted"/>
<sequence length="93" mass="10197">MARSQLLLLALLLLPRPWISSSGKTPGDRWIPTSHRNPGVVIAVCLLVSVLLIGSVVMAVRHCHQDVSEFHKLDEVSMGNVSQRVSFANLTPE</sequence>
<dbReference type="Proteomes" id="UP000694385">
    <property type="component" value="Unassembled WGS sequence"/>
</dbReference>
<keyword evidence="4" id="KW-1185">Reference proteome</keyword>
<feature type="signal peptide" evidence="2">
    <location>
        <begin position="1"/>
        <end position="20"/>
    </location>
</feature>
<dbReference type="GeneTree" id="ENSGT01030000234883"/>
<evidence type="ECO:0000313" key="3">
    <source>
        <dbReference type="Ensembl" id="ENSJJAP00000005992.1"/>
    </source>
</evidence>
<organism evidence="3 4">
    <name type="scientific">Jaculus jaculus</name>
    <name type="common">Lesser Egyptian jerboa</name>
    <dbReference type="NCBI Taxonomy" id="51337"/>
    <lineage>
        <taxon>Eukaryota</taxon>
        <taxon>Metazoa</taxon>
        <taxon>Chordata</taxon>
        <taxon>Craniata</taxon>
        <taxon>Vertebrata</taxon>
        <taxon>Euteleostomi</taxon>
        <taxon>Mammalia</taxon>
        <taxon>Eutheria</taxon>
        <taxon>Euarchontoglires</taxon>
        <taxon>Glires</taxon>
        <taxon>Rodentia</taxon>
        <taxon>Myomorpha</taxon>
        <taxon>Dipodoidea</taxon>
        <taxon>Dipodidae</taxon>
        <taxon>Dipodinae</taxon>
        <taxon>Jaculus</taxon>
    </lineage>
</organism>
<keyword evidence="1" id="KW-1133">Transmembrane helix</keyword>
<reference evidence="3" key="1">
    <citation type="submission" date="2025-08" db="UniProtKB">
        <authorList>
            <consortium name="Ensembl"/>
        </authorList>
    </citation>
    <scope>IDENTIFICATION</scope>
</reference>
<evidence type="ECO:0000256" key="1">
    <source>
        <dbReference type="SAM" id="Phobius"/>
    </source>
</evidence>
<reference evidence="3" key="2">
    <citation type="submission" date="2025-09" db="UniProtKB">
        <authorList>
            <consortium name="Ensembl"/>
        </authorList>
    </citation>
    <scope>IDENTIFICATION</scope>
</reference>
<feature type="chain" id="PRO_5034561875" evidence="2">
    <location>
        <begin position="21"/>
        <end position="93"/>
    </location>
</feature>
<dbReference type="Ensembl" id="ENSJJAT00000012380.1">
    <property type="protein sequence ID" value="ENSJJAP00000005992.1"/>
    <property type="gene ID" value="ENSJJAG00000010785.1"/>
</dbReference>
<evidence type="ECO:0000313" key="4">
    <source>
        <dbReference type="Proteomes" id="UP000694385"/>
    </source>
</evidence>
<protein>
    <submittedName>
        <fullName evidence="3">Uncharacterized protein</fullName>
    </submittedName>
</protein>
<feature type="transmembrane region" description="Helical" evidence="1">
    <location>
        <begin position="38"/>
        <end position="60"/>
    </location>
</feature>